<dbReference type="CDD" id="cd00082">
    <property type="entry name" value="HisKA"/>
    <property type="match status" value="1"/>
</dbReference>
<reference evidence="11 12" key="1">
    <citation type="submission" date="2016-01" db="EMBL/GenBank/DDBJ databases">
        <title>High potential of lignocellulose degradation of a new Verrucomicrobia species.</title>
        <authorList>
            <person name="Wang Y."/>
            <person name="Shi Y."/>
            <person name="Qiu Z."/>
            <person name="Liu S."/>
            <person name="Yang H."/>
        </authorList>
    </citation>
    <scope>NUCLEOTIDE SEQUENCE [LARGE SCALE GENOMIC DNA]</scope>
    <source>
        <strain evidence="11 12">TSB47</strain>
    </source>
</reference>
<dbReference type="PROSITE" id="PS50109">
    <property type="entry name" value="HIS_KIN"/>
    <property type="match status" value="1"/>
</dbReference>
<keyword evidence="3" id="KW-0597">Phosphoprotein</keyword>
<comment type="catalytic activity">
    <reaction evidence="1">
        <text>ATP + protein L-histidine = ADP + protein N-phospho-L-histidine.</text>
        <dbReference type="EC" id="2.7.13.3"/>
    </reaction>
</comment>
<dbReference type="OrthoDB" id="9815750at2"/>
<dbReference type="Gene3D" id="1.10.287.130">
    <property type="match status" value="1"/>
</dbReference>
<dbReference type="Proteomes" id="UP000078486">
    <property type="component" value="Unassembled WGS sequence"/>
</dbReference>
<evidence type="ECO:0000256" key="3">
    <source>
        <dbReference type="ARBA" id="ARBA00022553"/>
    </source>
</evidence>
<evidence type="ECO:0000256" key="6">
    <source>
        <dbReference type="ARBA" id="ARBA00022777"/>
    </source>
</evidence>
<dbReference type="InterPro" id="IPR004358">
    <property type="entry name" value="Sig_transdc_His_kin-like_C"/>
</dbReference>
<sequence length="398" mass="44194">MSGKKHTSLDRVLGRLDSLDTVNLSNLVQRLARERALFEGIFETLQEGVLVIGADGLVEYANQSAQRLIGLRGDALGKATLWRLVPGLRASLEGAFAGDEGETVMDEKTPPTVVTREFELTYPELRLVRLYMVPFHGEGRAAARRFAVILSDITRDRETTEARIEDERTSSVLLLAAGVAHELGNPLNSLTIHLQLIERRLKKLKAAKDTDALADSIRVCQEEVVRLDGIITNFLDAIRPRPPDLAETRLEEVLAEVLQFHQRELENRDIAVEAELTTALPAVMADRNQVKQVFFNIIKNAMEAMQPGGVLRIKTRTDDEGVYLIFGDTGSGIRQGDLVKLFQPYHTTKAGGNGLGLMVVQRIMRDHGGQIGIESTEGVGTTVTLQFPRKDRRVRMLK</sequence>
<evidence type="ECO:0000256" key="5">
    <source>
        <dbReference type="ARBA" id="ARBA00022741"/>
    </source>
</evidence>
<feature type="domain" description="Histidine kinase" evidence="9">
    <location>
        <begin position="178"/>
        <end position="391"/>
    </location>
</feature>
<dbReference type="Pfam" id="PF13188">
    <property type="entry name" value="PAS_8"/>
    <property type="match status" value="1"/>
</dbReference>
<dbReference type="STRING" id="1184151.AW736_21105"/>
<name>A0A178IEF8_9BACT</name>
<dbReference type="GO" id="GO:0000155">
    <property type="term" value="F:phosphorelay sensor kinase activity"/>
    <property type="evidence" value="ECO:0007669"/>
    <property type="project" value="InterPro"/>
</dbReference>
<evidence type="ECO:0000256" key="1">
    <source>
        <dbReference type="ARBA" id="ARBA00000085"/>
    </source>
</evidence>
<dbReference type="InterPro" id="IPR000014">
    <property type="entry name" value="PAS"/>
</dbReference>
<dbReference type="PRINTS" id="PR00344">
    <property type="entry name" value="BCTRLSENSOR"/>
</dbReference>
<keyword evidence="8" id="KW-0902">Two-component regulatory system</keyword>
<organism evidence="11 12">
    <name type="scientific">Termitidicoccus mucosus</name>
    <dbReference type="NCBI Taxonomy" id="1184151"/>
    <lineage>
        <taxon>Bacteria</taxon>
        <taxon>Pseudomonadati</taxon>
        <taxon>Verrucomicrobiota</taxon>
        <taxon>Opitutia</taxon>
        <taxon>Opitutales</taxon>
        <taxon>Opitutaceae</taxon>
        <taxon>Termitidicoccus</taxon>
    </lineage>
</organism>
<dbReference type="InterPro" id="IPR003594">
    <property type="entry name" value="HATPase_dom"/>
</dbReference>
<dbReference type="SUPFAM" id="SSF55785">
    <property type="entry name" value="PYP-like sensor domain (PAS domain)"/>
    <property type="match status" value="1"/>
</dbReference>
<dbReference type="CDD" id="cd00075">
    <property type="entry name" value="HATPase"/>
    <property type="match status" value="1"/>
</dbReference>
<keyword evidence="4" id="KW-0808">Transferase</keyword>
<dbReference type="RefSeq" id="WP_068772270.1">
    <property type="nucleotide sequence ID" value="NZ_CP109796.1"/>
</dbReference>
<gene>
    <name evidence="11" type="ORF">AW736_21105</name>
</gene>
<dbReference type="SMART" id="SM00387">
    <property type="entry name" value="HATPase_c"/>
    <property type="match status" value="1"/>
</dbReference>
<dbReference type="InterPro" id="IPR005467">
    <property type="entry name" value="His_kinase_dom"/>
</dbReference>
<evidence type="ECO:0000256" key="8">
    <source>
        <dbReference type="ARBA" id="ARBA00023012"/>
    </source>
</evidence>
<keyword evidence="7" id="KW-0067">ATP-binding</keyword>
<keyword evidence="6 11" id="KW-0418">Kinase</keyword>
<dbReference type="SMART" id="SM00091">
    <property type="entry name" value="PAS"/>
    <property type="match status" value="1"/>
</dbReference>
<evidence type="ECO:0000259" key="9">
    <source>
        <dbReference type="PROSITE" id="PS50109"/>
    </source>
</evidence>
<dbReference type="PANTHER" id="PTHR43065">
    <property type="entry name" value="SENSOR HISTIDINE KINASE"/>
    <property type="match status" value="1"/>
</dbReference>
<dbReference type="GO" id="GO:0005524">
    <property type="term" value="F:ATP binding"/>
    <property type="evidence" value="ECO:0007669"/>
    <property type="project" value="UniProtKB-KW"/>
</dbReference>
<dbReference type="Pfam" id="PF00512">
    <property type="entry name" value="HisKA"/>
    <property type="match status" value="1"/>
</dbReference>
<evidence type="ECO:0000256" key="4">
    <source>
        <dbReference type="ARBA" id="ARBA00022679"/>
    </source>
</evidence>
<dbReference type="SUPFAM" id="SSF47384">
    <property type="entry name" value="Homodimeric domain of signal transducing histidine kinase"/>
    <property type="match status" value="1"/>
</dbReference>
<evidence type="ECO:0000313" key="11">
    <source>
        <dbReference type="EMBL" id="OAM88011.1"/>
    </source>
</evidence>
<dbReference type="InterPro" id="IPR003661">
    <property type="entry name" value="HisK_dim/P_dom"/>
</dbReference>
<evidence type="ECO:0000313" key="12">
    <source>
        <dbReference type="Proteomes" id="UP000078486"/>
    </source>
</evidence>
<accession>A0A178IEF8</accession>
<feature type="domain" description="PAS" evidence="10">
    <location>
        <begin position="34"/>
        <end position="76"/>
    </location>
</feature>
<comment type="caution">
    <text evidence="11">The sequence shown here is derived from an EMBL/GenBank/DDBJ whole genome shotgun (WGS) entry which is preliminary data.</text>
</comment>
<dbReference type="Gene3D" id="3.30.565.10">
    <property type="entry name" value="Histidine kinase-like ATPase, C-terminal domain"/>
    <property type="match status" value="1"/>
</dbReference>
<dbReference type="SUPFAM" id="SSF55874">
    <property type="entry name" value="ATPase domain of HSP90 chaperone/DNA topoisomerase II/histidine kinase"/>
    <property type="match status" value="1"/>
</dbReference>
<dbReference type="SMART" id="SM00388">
    <property type="entry name" value="HisKA"/>
    <property type="match status" value="1"/>
</dbReference>
<evidence type="ECO:0000259" key="10">
    <source>
        <dbReference type="PROSITE" id="PS50112"/>
    </source>
</evidence>
<dbReference type="InterPro" id="IPR035965">
    <property type="entry name" value="PAS-like_dom_sf"/>
</dbReference>
<evidence type="ECO:0000256" key="2">
    <source>
        <dbReference type="ARBA" id="ARBA00012438"/>
    </source>
</evidence>
<dbReference type="Pfam" id="PF02518">
    <property type="entry name" value="HATPase_c"/>
    <property type="match status" value="1"/>
</dbReference>
<dbReference type="EMBL" id="LRRQ01000149">
    <property type="protein sequence ID" value="OAM88011.1"/>
    <property type="molecule type" value="Genomic_DNA"/>
</dbReference>
<evidence type="ECO:0000256" key="7">
    <source>
        <dbReference type="ARBA" id="ARBA00022840"/>
    </source>
</evidence>
<dbReference type="Gene3D" id="3.30.450.20">
    <property type="entry name" value="PAS domain"/>
    <property type="match status" value="1"/>
</dbReference>
<dbReference type="PROSITE" id="PS50112">
    <property type="entry name" value="PAS"/>
    <property type="match status" value="1"/>
</dbReference>
<dbReference type="AlphaFoldDB" id="A0A178IEF8"/>
<dbReference type="InterPro" id="IPR036890">
    <property type="entry name" value="HATPase_C_sf"/>
</dbReference>
<dbReference type="PANTHER" id="PTHR43065:SF10">
    <property type="entry name" value="PEROXIDE STRESS-ACTIVATED HISTIDINE KINASE MAK3"/>
    <property type="match status" value="1"/>
</dbReference>
<keyword evidence="12" id="KW-1185">Reference proteome</keyword>
<protein>
    <recommendedName>
        <fullName evidence="2">histidine kinase</fullName>
        <ecNumber evidence="2">2.7.13.3</ecNumber>
    </recommendedName>
</protein>
<dbReference type="EC" id="2.7.13.3" evidence="2"/>
<keyword evidence="5" id="KW-0547">Nucleotide-binding</keyword>
<dbReference type="InterPro" id="IPR036097">
    <property type="entry name" value="HisK_dim/P_sf"/>
</dbReference>
<proteinExistence type="predicted"/>